<evidence type="ECO:0000256" key="2">
    <source>
        <dbReference type="ARBA" id="ARBA00022679"/>
    </source>
</evidence>
<protein>
    <recommendedName>
        <fullName evidence="3">Methyltransferase</fullName>
        <ecNumber evidence="3">2.1.1.-</ecNumber>
    </recommendedName>
</protein>
<comment type="similarity">
    <text evidence="3">Belongs to the N(4)/N(6)-methyltransferase family.</text>
</comment>
<dbReference type="AlphaFoldDB" id="A0A519BKD5"/>
<dbReference type="GO" id="GO:0009007">
    <property type="term" value="F:site-specific DNA-methyltransferase (adenine-specific) activity"/>
    <property type="evidence" value="ECO:0007669"/>
    <property type="project" value="TreeGrafter"/>
</dbReference>
<dbReference type="PANTHER" id="PTHR13370">
    <property type="entry name" value="RNA METHYLASE-RELATED"/>
    <property type="match status" value="1"/>
</dbReference>
<dbReference type="Pfam" id="PF01555">
    <property type="entry name" value="N6_N4_Mtase"/>
    <property type="match status" value="1"/>
</dbReference>
<dbReference type="Gene3D" id="3.40.50.150">
    <property type="entry name" value="Vaccinia Virus protein VP39"/>
    <property type="match status" value="1"/>
</dbReference>
<accession>A0A519BKD5</accession>
<dbReference type="Proteomes" id="UP000319296">
    <property type="component" value="Unassembled WGS sequence"/>
</dbReference>
<keyword evidence="1 5" id="KW-0489">Methyltransferase</keyword>
<evidence type="ECO:0000256" key="1">
    <source>
        <dbReference type="ARBA" id="ARBA00022603"/>
    </source>
</evidence>
<evidence type="ECO:0000313" key="5">
    <source>
        <dbReference type="EMBL" id="RZD17727.1"/>
    </source>
</evidence>
<keyword evidence="2 5" id="KW-0808">Transferase</keyword>
<dbReference type="PRINTS" id="PR00508">
    <property type="entry name" value="S21N4MTFRASE"/>
</dbReference>
<feature type="domain" description="DNA methylase N-4/N-6" evidence="4">
    <location>
        <begin position="74"/>
        <end position="147"/>
    </location>
</feature>
<dbReference type="GO" id="GO:0032259">
    <property type="term" value="P:methylation"/>
    <property type="evidence" value="ECO:0007669"/>
    <property type="project" value="UniProtKB-KW"/>
</dbReference>
<name>A0A519BKD5_9DELT</name>
<proteinExistence type="inferred from homology"/>
<evidence type="ECO:0000256" key="3">
    <source>
        <dbReference type="RuleBase" id="RU362026"/>
    </source>
</evidence>
<dbReference type="PANTHER" id="PTHR13370:SF3">
    <property type="entry name" value="TRNA (GUANINE(10)-N2)-METHYLTRANSFERASE HOMOLOG"/>
    <property type="match status" value="1"/>
</dbReference>
<evidence type="ECO:0000259" key="4">
    <source>
        <dbReference type="Pfam" id="PF01555"/>
    </source>
</evidence>
<sequence length="151" mass="17498">MDFRKSNKISNFLIKERFYGYGSNQFYNVLSQEQIDLIDDLTKEISFEKAEEIFNAKNYEDPSMRGRQSINPLKKIGLVLIKDGKVLHPTQKPEEMLKRIILASSNKGDIVLDPFLGSGTTAYIAKKYGRNWIGIEQDKQYVKIAEERMKK</sequence>
<dbReference type="InterPro" id="IPR002941">
    <property type="entry name" value="DNA_methylase_N4/N6"/>
</dbReference>
<evidence type="ECO:0000313" key="6">
    <source>
        <dbReference type="Proteomes" id="UP000319296"/>
    </source>
</evidence>
<dbReference type="InterPro" id="IPR029063">
    <property type="entry name" value="SAM-dependent_MTases_sf"/>
</dbReference>
<comment type="caution">
    <text evidence="5">The sequence shown here is derived from an EMBL/GenBank/DDBJ whole genome shotgun (WGS) entry which is preliminary data.</text>
</comment>
<dbReference type="EMBL" id="SGBB01000024">
    <property type="protein sequence ID" value="RZD17727.1"/>
    <property type="molecule type" value="Genomic_DNA"/>
</dbReference>
<dbReference type="GO" id="GO:0005737">
    <property type="term" value="C:cytoplasm"/>
    <property type="evidence" value="ECO:0007669"/>
    <property type="project" value="TreeGrafter"/>
</dbReference>
<dbReference type="SUPFAM" id="SSF53335">
    <property type="entry name" value="S-adenosyl-L-methionine-dependent methyltransferases"/>
    <property type="match status" value="1"/>
</dbReference>
<dbReference type="GO" id="GO:0008170">
    <property type="term" value="F:N-methyltransferase activity"/>
    <property type="evidence" value="ECO:0007669"/>
    <property type="project" value="InterPro"/>
</dbReference>
<dbReference type="GO" id="GO:0003677">
    <property type="term" value="F:DNA binding"/>
    <property type="evidence" value="ECO:0007669"/>
    <property type="project" value="InterPro"/>
</dbReference>
<dbReference type="EC" id="2.1.1.-" evidence="3"/>
<reference evidence="5 6" key="1">
    <citation type="journal article" date="2019" name="ISME J.">
        <title>Insights into ecological role of a new deltaproteobacterial order Candidatus Acidulodesulfobacterales by metagenomics and metatranscriptomics.</title>
        <authorList>
            <person name="Tan S."/>
            <person name="Liu J."/>
            <person name="Fang Y."/>
            <person name="Hedlund B.P."/>
            <person name="Lian Z.H."/>
            <person name="Huang L.Y."/>
            <person name="Li J.T."/>
            <person name="Huang L.N."/>
            <person name="Li W.J."/>
            <person name="Jiang H.C."/>
            <person name="Dong H.L."/>
            <person name="Shu W.S."/>
        </authorList>
    </citation>
    <scope>NUCLEOTIDE SEQUENCE [LARGE SCALE GENOMIC DNA]</scope>
    <source>
        <strain evidence="5">AP1</strain>
    </source>
</reference>
<dbReference type="InterPro" id="IPR001091">
    <property type="entry name" value="RM_Methyltransferase"/>
</dbReference>
<organism evidence="5 6">
    <name type="scientific">Candidatus Acididesulfobacter diazotrophicus</name>
    <dbReference type="NCBI Taxonomy" id="2597226"/>
    <lineage>
        <taxon>Bacteria</taxon>
        <taxon>Deltaproteobacteria</taxon>
        <taxon>Candidatus Acidulodesulfobacterales</taxon>
        <taxon>Candidatus Acididesulfobacter</taxon>
    </lineage>
</organism>
<gene>
    <name evidence="5" type="ORF">EVG15_09640</name>
</gene>